<protein>
    <recommendedName>
        <fullName evidence="3">RNase H type-1 domain-containing protein</fullName>
    </recommendedName>
</protein>
<organism evidence="1 2">
    <name type="scientific">Cuscuta campestris</name>
    <dbReference type="NCBI Taxonomy" id="132261"/>
    <lineage>
        <taxon>Eukaryota</taxon>
        <taxon>Viridiplantae</taxon>
        <taxon>Streptophyta</taxon>
        <taxon>Embryophyta</taxon>
        <taxon>Tracheophyta</taxon>
        <taxon>Spermatophyta</taxon>
        <taxon>Magnoliopsida</taxon>
        <taxon>eudicotyledons</taxon>
        <taxon>Gunneridae</taxon>
        <taxon>Pentapetalae</taxon>
        <taxon>asterids</taxon>
        <taxon>lamiids</taxon>
        <taxon>Solanales</taxon>
        <taxon>Convolvulaceae</taxon>
        <taxon>Cuscuteae</taxon>
        <taxon>Cuscuta</taxon>
        <taxon>Cuscuta subgen. Grammica</taxon>
        <taxon>Cuscuta sect. Cleistogrammica</taxon>
    </lineage>
</organism>
<dbReference type="Proteomes" id="UP000595140">
    <property type="component" value="Unassembled WGS sequence"/>
</dbReference>
<reference evidence="1 2" key="1">
    <citation type="submission" date="2018-04" db="EMBL/GenBank/DDBJ databases">
        <authorList>
            <person name="Vogel A."/>
        </authorList>
    </citation>
    <scope>NUCLEOTIDE SEQUENCE [LARGE SCALE GENOMIC DNA]</scope>
</reference>
<sequence length="303" mass="32723">MNNTASALVQVASEGVTISLVVTQRANSAHVMSMGLSPIPTPSMAAPFAVPVPFAGLRVTFPQSMTQFLNDPANLQAIQGFGQNDATASPNGVVSLLDSSSTAITFLTTDGQRCGPYQLDRCTQRRWSIMPSSECSPSQSTPQDHCVSVESDDGEWDIPRAHRKKKGKTLRPATSCDSALKGWGKGMMVKSDSSLIVGQVTGNMEAREGRLAQYKDLALALLKGFAEFKIAQIHRAENADADLLSKLTQSTPEHVSKISWNSGFHVWLHSCNAPIRVGTMTLEPDVLPRANLGCKPVFQEIQR</sequence>
<dbReference type="EMBL" id="OOIL02001498">
    <property type="protein sequence ID" value="VFQ76180.1"/>
    <property type="molecule type" value="Genomic_DNA"/>
</dbReference>
<dbReference type="GO" id="GO:0003676">
    <property type="term" value="F:nucleic acid binding"/>
    <property type="evidence" value="ECO:0007669"/>
    <property type="project" value="InterPro"/>
</dbReference>
<accession>A0A484LIH8</accession>
<dbReference type="InterPro" id="IPR036397">
    <property type="entry name" value="RNaseH_sf"/>
</dbReference>
<dbReference type="OrthoDB" id="514193at2759"/>
<keyword evidence="2" id="KW-1185">Reference proteome</keyword>
<proteinExistence type="predicted"/>
<evidence type="ECO:0008006" key="3">
    <source>
        <dbReference type="Google" id="ProtNLM"/>
    </source>
</evidence>
<evidence type="ECO:0000313" key="1">
    <source>
        <dbReference type="EMBL" id="VFQ76180.1"/>
    </source>
</evidence>
<gene>
    <name evidence="1" type="ORF">CCAM_LOCUS17956</name>
</gene>
<evidence type="ECO:0000313" key="2">
    <source>
        <dbReference type="Proteomes" id="UP000595140"/>
    </source>
</evidence>
<dbReference type="Gene3D" id="3.30.420.10">
    <property type="entry name" value="Ribonuclease H-like superfamily/Ribonuclease H"/>
    <property type="match status" value="1"/>
</dbReference>
<dbReference type="AlphaFoldDB" id="A0A484LIH8"/>
<name>A0A484LIH8_9ASTE</name>